<dbReference type="GO" id="GO:0003906">
    <property type="term" value="F:DNA-(apurinic or apyrimidinic site) endonuclease activity"/>
    <property type="evidence" value="ECO:0007669"/>
    <property type="project" value="TreeGrafter"/>
</dbReference>
<dbReference type="InterPro" id="IPR018246">
    <property type="entry name" value="AP_endonuc_F2_Zn_BS"/>
</dbReference>
<evidence type="ECO:0000313" key="10">
    <source>
        <dbReference type="EMBL" id="CAI8006608.1"/>
    </source>
</evidence>
<organism evidence="10 11">
    <name type="scientific">Geodia barretti</name>
    <name type="common">Barrett's horny sponge</name>
    <dbReference type="NCBI Taxonomy" id="519541"/>
    <lineage>
        <taxon>Eukaryota</taxon>
        <taxon>Metazoa</taxon>
        <taxon>Porifera</taxon>
        <taxon>Demospongiae</taxon>
        <taxon>Heteroscleromorpha</taxon>
        <taxon>Tetractinellida</taxon>
        <taxon>Astrophorina</taxon>
        <taxon>Geodiidae</taxon>
        <taxon>Geodia</taxon>
    </lineage>
</organism>
<feature type="region of interest" description="Disordered" evidence="8">
    <location>
        <begin position="16"/>
        <end position="83"/>
    </location>
</feature>
<dbReference type="SMART" id="SM00518">
    <property type="entry name" value="AP2Ec"/>
    <property type="match status" value="1"/>
</dbReference>
<proteinExistence type="inferred from homology"/>
<keyword evidence="10" id="KW-0540">Nuclease</keyword>
<keyword evidence="6" id="KW-0862">Zinc</keyword>
<evidence type="ECO:0000256" key="2">
    <source>
        <dbReference type="ARBA" id="ARBA00005340"/>
    </source>
</evidence>
<protein>
    <submittedName>
        <fullName evidence="10">Probable endonuclease 4</fullName>
    </submittedName>
</protein>
<keyword evidence="5" id="KW-0378">Hydrolase</keyword>
<dbReference type="GO" id="GO:0008270">
    <property type="term" value="F:zinc ion binding"/>
    <property type="evidence" value="ECO:0007669"/>
    <property type="project" value="InterPro"/>
</dbReference>
<evidence type="ECO:0000259" key="9">
    <source>
        <dbReference type="Pfam" id="PF01261"/>
    </source>
</evidence>
<feature type="compositionally biased region" description="Basic and acidic residues" evidence="8">
    <location>
        <begin position="61"/>
        <end position="75"/>
    </location>
</feature>
<feature type="region of interest" description="Disordered" evidence="8">
    <location>
        <begin position="123"/>
        <end position="179"/>
    </location>
</feature>
<evidence type="ECO:0000256" key="5">
    <source>
        <dbReference type="ARBA" id="ARBA00022801"/>
    </source>
</evidence>
<dbReference type="SUPFAM" id="SSF51658">
    <property type="entry name" value="Xylose isomerase-like"/>
    <property type="match status" value="1"/>
</dbReference>
<reference evidence="10" key="1">
    <citation type="submission" date="2023-03" db="EMBL/GenBank/DDBJ databases">
        <authorList>
            <person name="Steffen K."/>
            <person name="Cardenas P."/>
        </authorList>
    </citation>
    <scope>NUCLEOTIDE SEQUENCE</scope>
</reference>
<name>A0AA35W3D4_GEOBA</name>
<sequence>KRRGWVPTCRSAAACRAPSTAPRQPAASRCRSSRNHRTNGGRGRSRRRRSPRFARGRRRRDRTDRRAHQLPDQPRRGQSGAARAFGLGACGGARRADLLGLLGVVSIRARTRPVRKGRYPLHRRRHRRGAVAPDGRQPAAAGAHRGPGHHARLPLRATPGDDRPAGRSFTGGHLPRHLPPAGGRLRHRFGSGFYAQVFEEFDAILGLDLLKVFHLNDSKKPLGSRVDRHDGIGRGCIGVEPFRRLLQDARFRHLPMVLETPKANGGGADEIAADALDLENLAILKRFRDEV</sequence>
<dbReference type="InterPro" id="IPR001719">
    <property type="entry name" value="AP_endonuc_2"/>
</dbReference>
<evidence type="ECO:0000256" key="4">
    <source>
        <dbReference type="ARBA" id="ARBA00022763"/>
    </source>
</evidence>
<dbReference type="EMBL" id="CASHTH010000698">
    <property type="protein sequence ID" value="CAI8006608.1"/>
    <property type="molecule type" value="Genomic_DNA"/>
</dbReference>
<dbReference type="InterPro" id="IPR013022">
    <property type="entry name" value="Xyl_isomerase-like_TIM-brl"/>
</dbReference>
<evidence type="ECO:0000256" key="8">
    <source>
        <dbReference type="SAM" id="MobiDB-lite"/>
    </source>
</evidence>
<keyword evidence="11" id="KW-1185">Reference proteome</keyword>
<evidence type="ECO:0000256" key="6">
    <source>
        <dbReference type="ARBA" id="ARBA00022833"/>
    </source>
</evidence>
<dbReference type="InterPro" id="IPR036237">
    <property type="entry name" value="Xyl_isomerase-like_sf"/>
</dbReference>
<dbReference type="PANTHER" id="PTHR21445:SF0">
    <property type="entry name" value="APURINIC-APYRIMIDINIC ENDONUCLEASE"/>
    <property type="match status" value="1"/>
</dbReference>
<dbReference type="Proteomes" id="UP001174909">
    <property type="component" value="Unassembled WGS sequence"/>
</dbReference>
<dbReference type="GO" id="GO:0003677">
    <property type="term" value="F:DNA binding"/>
    <property type="evidence" value="ECO:0007669"/>
    <property type="project" value="InterPro"/>
</dbReference>
<comment type="caution">
    <text evidence="10">The sequence shown here is derived from an EMBL/GenBank/DDBJ whole genome shotgun (WGS) entry which is preliminary data.</text>
</comment>
<evidence type="ECO:0000256" key="7">
    <source>
        <dbReference type="ARBA" id="ARBA00023204"/>
    </source>
</evidence>
<feature type="compositionally biased region" description="Basic residues" evidence="8">
    <location>
        <begin position="31"/>
        <end position="60"/>
    </location>
</feature>
<keyword evidence="7" id="KW-0234">DNA repair</keyword>
<evidence type="ECO:0000256" key="3">
    <source>
        <dbReference type="ARBA" id="ARBA00022723"/>
    </source>
</evidence>
<comment type="similarity">
    <text evidence="2">Belongs to the AP endonuclease 2 family.</text>
</comment>
<evidence type="ECO:0000256" key="1">
    <source>
        <dbReference type="ARBA" id="ARBA00001947"/>
    </source>
</evidence>
<dbReference type="PANTHER" id="PTHR21445">
    <property type="entry name" value="ENDONUCLEASE IV ENDODEOXYRIBONUCLEASE IV"/>
    <property type="match status" value="1"/>
</dbReference>
<keyword evidence="10" id="KW-0255">Endonuclease</keyword>
<dbReference type="Gene3D" id="3.20.20.150">
    <property type="entry name" value="Divalent-metal-dependent TIM barrel enzymes"/>
    <property type="match status" value="1"/>
</dbReference>
<dbReference type="PROSITE" id="PS00731">
    <property type="entry name" value="AP_NUCLEASE_F2_3"/>
    <property type="match status" value="1"/>
</dbReference>
<feature type="non-terminal residue" evidence="10">
    <location>
        <position position="1"/>
    </location>
</feature>
<dbReference type="PROSITE" id="PS51432">
    <property type="entry name" value="AP_NUCLEASE_F2_4"/>
    <property type="match status" value="1"/>
</dbReference>
<keyword evidence="4" id="KW-0227">DNA damage</keyword>
<dbReference type="Pfam" id="PF01261">
    <property type="entry name" value="AP_endonuc_2"/>
    <property type="match status" value="1"/>
</dbReference>
<dbReference type="GO" id="GO:0008081">
    <property type="term" value="F:phosphoric diester hydrolase activity"/>
    <property type="evidence" value="ECO:0007669"/>
    <property type="project" value="TreeGrafter"/>
</dbReference>
<keyword evidence="3" id="KW-0479">Metal-binding</keyword>
<evidence type="ECO:0000313" key="11">
    <source>
        <dbReference type="Proteomes" id="UP001174909"/>
    </source>
</evidence>
<comment type="cofactor">
    <cofactor evidence="1">
        <name>Zn(2+)</name>
        <dbReference type="ChEBI" id="CHEBI:29105"/>
    </cofactor>
</comment>
<dbReference type="GO" id="GO:0006284">
    <property type="term" value="P:base-excision repair"/>
    <property type="evidence" value="ECO:0007669"/>
    <property type="project" value="TreeGrafter"/>
</dbReference>
<dbReference type="AlphaFoldDB" id="A0AA35W3D4"/>
<feature type="domain" description="Xylose isomerase-like TIM barrel" evidence="9">
    <location>
        <begin position="199"/>
        <end position="276"/>
    </location>
</feature>
<accession>A0AA35W3D4</accession>
<gene>
    <name evidence="10" type="ORF">GBAR_LOCUS4815</name>
</gene>